<feature type="transmembrane region" description="Helical" evidence="1">
    <location>
        <begin position="12"/>
        <end position="36"/>
    </location>
</feature>
<keyword evidence="1" id="KW-0472">Membrane</keyword>
<protein>
    <submittedName>
        <fullName evidence="2">Uncharacterized protein</fullName>
    </submittedName>
</protein>
<dbReference type="Proteomes" id="UP000199268">
    <property type="component" value="Unassembled WGS sequence"/>
</dbReference>
<gene>
    <name evidence="2" type="ORF">GA0061074_1192</name>
</gene>
<accession>A0A1C4C090</accession>
<evidence type="ECO:0000256" key="1">
    <source>
        <dbReference type="SAM" id="Phobius"/>
    </source>
</evidence>
<dbReference type="EMBL" id="FMAO01000019">
    <property type="protein sequence ID" value="SCC12549.1"/>
    <property type="molecule type" value="Genomic_DNA"/>
</dbReference>
<proteinExistence type="predicted"/>
<organism evidence="2 3">
    <name type="scientific">Weissella bombi</name>
    <dbReference type="NCBI Taxonomy" id="1505725"/>
    <lineage>
        <taxon>Bacteria</taxon>
        <taxon>Bacillati</taxon>
        <taxon>Bacillota</taxon>
        <taxon>Bacilli</taxon>
        <taxon>Lactobacillales</taxon>
        <taxon>Lactobacillaceae</taxon>
        <taxon>Weissella</taxon>
    </lineage>
</organism>
<feature type="transmembrane region" description="Helical" evidence="1">
    <location>
        <begin position="48"/>
        <end position="66"/>
    </location>
</feature>
<reference evidence="3" key="1">
    <citation type="submission" date="2016-08" db="EMBL/GenBank/DDBJ databases">
        <authorList>
            <person name="Varghese N."/>
            <person name="Submissions Spin"/>
        </authorList>
    </citation>
    <scope>NUCLEOTIDE SEQUENCE [LARGE SCALE GENOMIC DNA]</scope>
    <source>
        <strain evidence="3">R-53094</strain>
    </source>
</reference>
<evidence type="ECO:0000313" key="2">
    <source>
        <dbReference type="EMBL" id="SCC12549.1"/>
    </source>
</evidence>
<dbReference type="RefSeq" id="WP_092463871.1">
    <property type="nucleotide sequence ID" value="NZ_BJEE01000001.1"/>
</dbReference>
<name>A0A1C4C090_9LACO</name>
<keyword evidence="1" id="KW-0812">Transmembrane</keyword>
<dbReference type="AlphaFoldDB" id="A0A1C4C090"/>
<keyword evidence="3" id="KW-1185">Reference proteome</keyword>
<keyword evidence="1" id="KW-1133">Transmembrane helix</keyword>
<sequence>MKHEKIKTMVISAVVGGVVGGVVVTTFVFLIQAFVYKNPAIFGNVADWFSAFGTIVAASVALYFGLRPALRNYKIELYQGNVNYPNDERKWTTINFAMYNSGNKPFVLYKAYLEGENAENLELDFNNSDYSYSYKNMPFLLEDNTVEFLYLCGTGPDWVLNKQPKNPFIILQEVSGEKIKIPLKKFIVEEV</sequence>
<dbReference type="STRING" id="1505725.GA0061074_1192"/>
<evidence type="ECO:0000313" key="3">
    <source>
        <dbReference type="Proteomes" id="UP000199268"/>
    </source>
</evidence>